<proteinExistence type="predicted"/>
<dbReference type="EMBL" id="AP014597">
    <property type="protein sequence ID" value="BAU16665.1"/>
    <property type="molecule type" value="Genomic_DNA"/>
</dbReference>
<dbReference type="Proteomes" id="UP000217431">
    <property type="component" value="Chromosome II"/>
</dbReference>
<evidence type="ECO:0000313" key="1">
    <source>
        <dbReference type="EMBL" id="BAU16665.1"/>
    </source>
</evidence>
<gene>
    <name evidence="1" type="ORF">PIOMA14_I_0156</name>
    <name evidence="2" type="ORF">PIOMA14_II_0793</name>
</gene>
<name>A0A0S3UGL0_PREIN</name>
<dbReference type="Proteomes" id="UP000217431">
    <property type="component" value="Chromosome I"/>
</dbReference>
<dbReference type="EMBL" id="AP014598">
    <property type="protein sequence ID" value="BAU19297.1"/>
    <property type="molecule type" value="Genomic_DNA"/>
</dbReference>
<reference evidence="1 3" key="1">
    <citation type="journal article" date="2016" name="DNA Res.">
        <title>The complete genome sequencing of Prevotella intermedia strain OMA14 and a subsequent fine-scale, intra-species genomic comparison reveal an unusual amplification of conjugative and mobile transposons and identify a novel Prevotella-lineage-specific repeat.</title>
        <authorList>
            <person name="Naito M."/>
            <person name="Ogura Y."/>
            <person name="Itoh T."/>
            <person name="Shoji M."/>
            <person name="Okamoto M."/>
            <person name="Hayashi T."/>
            <person name="Nakayama K."/>
        </authorList>
    </citation>
    <scope>NUCLEOTIDE SEQUENCE [LARGE SCALE GENOMIC DNA]</scope>
    <source>
        <strain evidence="1 3">OMA14</strain>
    </source>
</reference>
<organism evidence="1 3">
    <name type="scientific">Prevotella intermedia</name>
    <dbReference type="NCBI Taxonomy" id="28131"/>
    <lineage>
        <taxon>Bacteria</taxon>
        <taxon>Pseudomonadati</taxon>
        <taxon>Bacteroidota</taxon>
        <taxon>Bacteroidia</taxon>
        <taxon>Bacteroidales</taxon>
        <taxon>Prevotellaceae</taxon>
        <taxon>Prevotella</taxon>
    </lineage>
</organism>
<evidence type="ECO:0000313" key="2">
    <source>
        <dbReference type="EMBL" id="BAU19297.1"/>
    </source>
</evidence>
<protein>
    <submittedName>
        <fullName evidence="1">Uncharacterized protein</fullName>
    </submittedName>
</protein>
<dbReference type="AlphaFoldDB" id="A0A0S3UGL0"/>
<accession>A0A0S3UGL0</accession>
<sequence>MGIIRNLIVSYRALYQIERIISEYVVCDMQGKEPSCFTRVELADGNCSLIKELLEKFSEYRKKAKLFDELQNCKNNAC</sequence>
<evidence type="ECO:0000313" key="3">
    <source>
        <dbReference type="Proteomes" id="UP000217431"/>
    </source>
</evidence>